<dbReference type="PANTHER" id="PTHR48459">
    <property type="entry name" value="CUE DOMAIN-CONTAINING PROTEIN"/>
    <property type="match status" value="1"/>
</dbReference>
<evidence type="ECO:0000313" key="3">
    <source>
        <dbReference type="Proteomes" id="UP000015453"/>
    </source>
</evidence>
<name>S8C6D2_9LAMI</name>
<evidence type="ECO:0000256" key="1">
    <source>
        <dbReference type="SAM" id="Coils"/>
    </source>
</evidence>
<reference evidence="2 3" key="1">
    <citation type="journal article" date="2013" name="BMC Genomics">
        <title>The miniature genome of a carnivorous plant Genlisea aurea contains a low number of genes and short non-coding sequences.</title>
        <authorList>
            <person name="Leushkin E.V."/>
            <person name="Sutormin R.A."/>
            <person name="Nabieva E.R."/>
            <person name="Penin A.A."/>
            <person name="Kondrashov A.S."/>
            <person name="Logacheva M.D."/>
        </authorList>
    </citation>
    <scope>NUCLEOTIDE SEQUENCE [LARGE SCALE GENOMIC DNA]</scope>
</reference>
<proteinExistence type="predicted"/>
<protein>
    <submittedName>
        <fullName evidence="2">Uncharacterized protein</fullName>
    </submittedName>
</protein>
<feature type="coiled-coil region" evidence="1">
    <location>
        <begin position="40"/>
        <end position="102"/>
    </location>
</feature>
<keyword evidence="3" id="KW-1185">Reference proteome</keyword>
<dbReference type="OrthoDB" id="620544at2759"/>
<dbReference type="AlphaFoldDB" id="S8C6D2"/>
<gene>
    <name evidence="2" type="ORF">M569_14844</name>
</gene>
<organism evidence="2 3">
    <name type="scientific">Genlisea aurea</name>
    <dbReference type="NCBI Taxonomy" id="192259"/>
    <lineage>
        <taxon>Eukaryota</taxon>
        <taxon>Viridiplantae</taxon>
        <taxon>Streptophyta</taxon>
        <taxon>Embryophyta</taxon>
        <taxon>Tracheophyta</taxon>
        <taxon>Spermatophyta</taxon>
        <taxon>Magnoliopsida</taxon>
        <taxon>eudicotyledons</taxon>
        <taxon>Gunneridae</taxon>
        <taxon>Pentapetalae</taxon>
        <taxon>asterids</taxon>
        <taxon>lamiids</taxon>
        <taxon>Lamiales</taxon>
        <taxon>Lentibulariaceae</taxon>
        <taxon>Genlisea</taxon>
    </lineage>
</organism>
<evidence type="ECO:0000313" key="2">
    <source>
        <dbReference type="EMBL" id="EPS59961.1"/>
    </source>
</evidence>
<keyword evidence="1" id="KW-0175">Coiled coil</keyword>
<feature type="non-terminal residue" evidence="2">
    <location>
        <position position="264"/>
    </location>
</feature>
<accession>S8C6D2</accession>
<feature type="non-terminal residue" evidence="2">
    <location>
        <position position="1"/>
    </location>
</feature>
<comment type="caution">
    <text evidence="2">The sequence shown here is derived from an EMBL/GenBank/DDBJ whole genome shotgun (WGS) entry which is preliminary data.</text>
</comment>
<feature type="coiled-coil region" evidence="1">
    <location>
        <begin position="139"/>
        <end position="180"/>
    </location>
</feature>
<dbReference type="Proteomes" id="UP000015453">
    <property type="component" value="Unassembled WGS sequence"/>
</dbReference>
<dbReference type="PANTHER" id="PTHR48459:SF1">
    <property type="entry name" value="CUE DOMAIN-CONTAINING PROTEIN"/>
    <property type="match status" value="1"/>
</dbReference>
<sequence>HVYDVESSSSTLSSRLESTLNNSISESCEKHITEVVEELIQNAKNNKKALSDGMRALRSLMKEVELKEQTAERARTEAEMAAQGVLAKVEELRKMVQQAEEEKCSYAGEVYGEKAILDTELKALHSRVLHLSDERDKSLTLLHEVRQGLETRLAAAEKEIVDVEQEKEESERAATEACAEQELALEKVLDEMSALKLLAKESAKVHTFLLDRGCVVDALQGEIAVAHQDVKRLKEKLEENDVPLSKLLASSQFFSKSGGGSSSS</sequence>
<dbReference type="EMBL" id="AUSU01007940">
    <property type="protein sequence ID" value="EPS59961.1"/>
    <property type="molecule type" value="Genomic_DNA"/>
</dbReference>